<evidence type="ECO:0000256" key="1">
    <source>
        <dbReference type="ARBA" id="ARBA00000085"/>
    </source>
</evidence>
<evidence type="ECO:0000256" key="3">
    <source>
        <dbReference type="ARBA" id="ARBA00022553"/>
    </source>
</evidence>
<dbReference type="Pfam" id="PF02518">
    <property type="entry name" value="HATPase_c"/>
    <property type="match status" value="1"/>
</dbReference>
<dbReference type="EMBL" id="BPMK01000005">
    <property type="protein sequence ID" value="GIZ51435.1"/>
    <property type="molecule type" value="Genomic_DNA"/>
</dbReference>
<dbReference type="InterPro" id="IPR003594">
    <property type="entry name" value="HATPase_dom"/>
</dbReference>
<dbReference type="Pfam" id="PF00512">
    <property type="entry name" value="HisKA"/>
    <property type="match status" value="1"/>
</dbReference>
<evidence type="ECO:0000259" key="10">
    <source>
        <dbReference type="PROSITE" id="PS50110"/>
    </source>
</evidence>
<sequence length="857" mass="94242">MNATGSGSHAAPDFDFLSGPGEMRALMRMQDWSASPLGHPRTWSPALRTVTGLMLDSKFPMFVAWGPELGFLYNDSYIEVLGAKHPTAIGRRFHDIWFEIWDVIDPLIRRALAGEASFHENLPLQMLRKGHLEQTWFTFSYSPARDETGRIAGMFCACTETTGRVLAERRQEFQLRLADRLRGVGDPAAIAATSAEAIGRQLGAARVGYARLRAPDYRMAVAGEWTDGRLPPLDGDAPSLPAFGEHALHGLRQGRTLRIDDVRKPPVPDAVDPAAMPGAKALLAVPLRKAGRLHALMYLHDAQPRRWTDDEVMLAEHVAERTWYALELARAEAQRRQAEEALTAQLAAERNRLRELFEQAPGFMAVVRGPEHVFELVNAAYMRLIGPRPVIGLPVRKALPELADQPFFDQLDQVYRSGRPYFESEARLVIRRTPEEAPSERFVDFVYQPVTDAEGRVTGIFVEGYDVTERRQALEALRVADRRKDEFLAMLAHELRNPLAPISNAAELLRLQSADNPRVARTSEIIGRQVAHMSGLVDDLLDVARVTSGMISLDRQVLDLRSVVDGAVEQVRGLIETRRHRLTVQADEESLFVFADRTRLVQVLANLLNNAAKYTPEGGELSVHIRGDARDAWMAVSDNGAGISAALQPHVFELFTQAERSPDRSQGGLGLGLALVRSLVELHEGSVSVHSEGLGKGSVFTVRLPRFHPASAPDEERAAGPGPRADGAPLKVMVVDDNVDAAESLAMLLDAAGYRTATRFSGEQALQAADAFRPRVFLLDVGLPDMDGYELARRLRAAPVHARAVLVALTGYGQPNDFEQSRQAGFDHHLVKPAKLADVLAILAGLANANEGNEGNA</sequence>
<dbReference type="Gene3D" id="3.30.450.40">
    <property type="match status" value="1"/>
</dbReference>
<dbReference type="SUPFAM" id="SSF55781">
    <property type="entry name" value="GAF domain-like"/>
    <property type="match status" value="1"/>
</dbReference>
<dbReference type="PANTHER" id="PTHR43547:SF2">
    <property type="entry name" value="HYBRID SIGNAL TRANSDUCTION HISTIDINE KINASE C"/>
    <property type="match status" value="1"/>
</dbReference>
<dbReference type="Gene3D" id="3.40.50.2300">
    <property type="match status" value="1"/>
</dbReference>
<dbReference type="InterPro" id="IPR036890">
    <property type="entry name" value="HATPase_C_sf"/>
</dbReference>
<dbReference type="Proteomes" id="UP000887222">
    <property type="component" value="Unassembled WGS sequence"/>
</dbReference>
<dbReference type="RefSeq" id="WP_220807601.1">
    <property type="nucleotide sequence ID" value="NZ_BPMK01000005.1"/>
</dbReference>
<feature type="region of interest" description="Disordered" evidence="8">
    <location>
        <begin position="710"/>
        <end position="729"/>
    </location>
</feature>
<dbReference type="SMART" id="SM00448">
    <property type="entry name" value="REC"/>
    <property type="match status" value="1"/>
</dbReference>
<dbReference type="InterPro" id="IPR003018">
    <property type="entry name" value="GAF"/>
</dbReference>
<proteinExistence type="predicted"/>
<dbReference type="SMART" id="SM00065">
    <property type="entry name" value="GAF"/>
    <property type="match status" value="1"/>
</dbReference>
<dbReference type="Pfam" id="PF00072">
    <property type="entry name" value="Response_reg"/>
    <property type="match status" value="1"/>
</dbReference>
<accession>A0ABQ4Q2Q0</accession>
<dbReference type="InterPro" id="IPR001789">
    <property type="entry name" value="Sig_transdc_resp-reg_receiver"/>
</dbReference>
<dbReference type="SUPFAM" id="SSF47384">
    <property type="entry name" value="Homodimeric domain of signal transducing histidine kinase"/>
    <property type="match status" value="1"/>
</dbReference>
<name>A0ABQ4Q2Q0_9BURK</name>
<protein>
    <recommendedName>
        <fullName evidence="2">histidine kinase</fullName>
        <ecNumber evidence="2">2.7.13.3</ecNumber>
    </recommendedName>
</protein>
<keyword evidence="3 6" id="KW-0597">Phosphoprotein</keyword>
<evidence type="ECO:0000259" key="11">
    <source>
        <dbReference type="PROSITE" id="PS50113"/>
    </source>
</evidence>
<reference evidence="12 13" key="1">
    <citation type="journal article" date="2022" name="Int. J. Syst. Evol. Microbiol.">
        <title>Noviherbaspirillum aridicola sp. nov., isolated from an arid soil in Pakistan.</title>
        <authorList>
            <person name="Khan I.U."/>
            <person name="Saqib M."/>
            <person name="Amin A."/>
            <person name="Hussain F."/>
            <person name="Li L."/>
            <person name="Liu Y.H."/>
            <person name="Fang B.Z."/>
            <person name="Ahmed I."/>
            <person name="Li W.J."/>
        </authorList>
    </citation>
    <scope>NUCLEOTIDE SEQUENCE [LARGE SCALE GENOMIC DNA]</scope>
    <source>
        <strain evidence="12 13">NCCP-691</strain>
    </source>
</reference>
<dbReference type="Gene3D" id="1.10.287.130">
    <property type="match status" value="1"/>
</dbReference>
<dbReference type="PANTHER" id="PTHR43547">
    <property type="entry name" value="TWO-COMPONENT HISTIDINE KINASE"/>
    <property type="match status" value="1"/>
</dbReference>
<keyword evidence="4" id="KW-0808">Transferase</keyword>
<feature type="domain" description="Histidine kinase" evidence="9">
    <location>
        <begin position="490"/>
        <end position="708"/>
    </location>
</feature>
<dbReference type="SMART" id="SM00388">
    <property type="entry name" value="HisKA"/>
    <property type="match status" value="1"/>
</dbReference>
<dbReference type="InterPro" id="IPR013656">
    <property type="entry name" value="PAS_4"/>
</dbReference>
<dbReference type="InterPro" id="IPR005467">
    <property type="entry name" value="His_kinase_dom"/>
</dbReference>
<dbReference type="InterPro" id="IPR035965">
    <property type="entry name" value="PAS-like_dom_sf"/>
</dbReference>
<evidence type="ECO:0000259" key="9">
    <source>
        <dbReference type="PROSITE" id="PS50109"/>
    </source>
</evidence>
<evidence type="ECO:0000256" key="8">
    <source>
        <dbReference type="SAM" id="MobiDB-lite"/>
    </source>
</evidence>
<dbReference type="SUPFAM" id="SSF55874">
    <property type="entry name" value="ATPase domain of HSP90 chaperone/DNA topoisomerase II/histidine kinase"/>
    <property type="match status" value="1"/>
</dbReference>
<gene>
    <name evidence="12" type="ORF">NCCP691_14490</name>
</gene>
<evidence type="ECO:0000256" key="6">
    <source>
        <dbReference type="PROSITE-ProRule" id="PRU00169"/>
    </source>
</evidence>
<dbReference type="InterPro" id="IPR004358">
    <property type="entry name" value="Sig_transdc_His_kin-like_C"/>
</dbReference>
<comment type="catalytic activity">
    <reaction evidence="1">
        <text>ATP + protein L-histidine = ADP + protein N-phospho-L-histidine.</text>
        <dbReference type="EC" id="2.7.13.3"/>
    </reaction>
</comment>
<dbReference type="InterPro" id="IPR000700">
    <property type="entry name" value="PAS-assoc_C"/>
</dbReference>
<feature type="domain" description="Response regulatory" evidence="10">
    <location>
        <begin position="731"/>
        <end position="847"/>
    </location>
</feature>
<evidence type="ECO:0000256" key="7">
    <source>
        <dbReference type="SAM" id="Coils"/>
    </source>
</evidence>
<evidence type="ECO:0000313" key="13">
    <source>
        <dbReference type="Proteomes" id="UP000887222"/>
    </source>
</evidence>
<comment type="caution">
    <text evidence="12">The sequence shown here is derived from an EMBL/GenBank/DDBJ whole genome shotgun (WGS) entry which is preliminary data.</text>
</comment>
<dbReference type="CDD" id="cd17580">
    <property type="entry name" value="REC_2_DhkD-like"/>
    <property type="match status" value="1"/>
</dbReference>
<dbReference type="Gene3D" id="3.30.450.20">
    <property type="entry name" value="PAS domain"/>
    <property type="match status" value="2"/>
</dbReference>
<dbReference type="InterPro" id="IPR029016">
    <property type="entry name" value="GAF-like_dom_sf"/>
</dbReference>
<evidence type="ECO:0000313" key="12">
    <source>
        <dbReference type="EMBL" id="GIZ51435.1"/>
    </source>
</evidence>
<evidence type="ECO:0000256" key="4">
    <source>
        <dbReference type="ARBA" id="ARBA00022679"/>
    </source>
</evidence>
<feature type="domain" description="PAC" evidence="11">
    <location>
        <begin position="422"/>
        <end position="479"/>
    </location>
</feature>
<feature type="modified residue" description="4-aspartylphosphate" evidence="6">
    <location>
        <position position="780"/>
    </location>
</feature>
<dbReference type="SMART" id="SM00387">
    <property type="entry name" value="HATPase_c"/>
    <property type="match status" value="1"/>
</dbReference>
<feature type="coiled-coil region" evidence="7">
    <location>
        <begin position="328"/>
        <end position="359"/>
    </location>
</feature>
<dbReference type="PROSITE" id="PS50113">
    <property type="entry name" value="PAC"/>
    <property type="match status" value="1"/>
</dbReference>
<evidence type="ECO:0000256" key="5">
    <source>
        <dbReference type="ARBA" id="ARBA00022777"/>
    </source>
</evidence>
<dbReference type="InterPro" id="IPR036097">
    <property type="entry name" value="HisK_dim/P_sf"/>
</dbReference>
<dbReference type="EC" id="2.7.13.3" evidence="2"/>
<dbReference type="SUPFAM" id="SSF52172">
    <property type="entry name" value="CheY-like"/>
    <property type="match status" value="1"/>
</dbReference>
<dbReference type="CDD" id="cd00082">
    <property type="entry name" value="HisKA"/>
    <property type="match status" value="1"/>
</dbReference>
<organism evidence="12 13">
    <name type="scientific">Noviherbaspirillum aridicola</name>
    <dbReference type="NCBI Taxonomy" id="2849687"/>
    <lineage>
        <taxon>Bacteria</taxon>
        <taxon>Pseudomonadati</taxon>
        <taxon>Pseudomonadota</taxon>
        <taxon>Betaproteobacteria</taxon>
        <taxon>Burkholderiales</taxon>
        <taxon>Oxalobacteraceae</taxon>
        <taxon>Noviherbaspirillum</taxon>
    </lineage>
</organism>
<dbReference type="SUPFAM" id="SSF55785">
    <property type="entry name" value="PYP-like sensor domain (PAS domain)"/>
    <property type="match status" value="2"/>
</dbReference>
<dbReference type="PROSITE" id="PS50110">
    <property type="entry name" value="RESPONSE_REGULATORY"/>
    <property type="match status" value="1"/>
</dbReference>
<dbReference type="Pfam" id="PF01590">
    <property type="entry name" value="GAF"/>
    <property type="match status" value="1"/>
</dbReference>
<feature type="compositionally biased region" description="Low complexity" evidence="8">
    <location>
        <begin position="719"/>
        <end position="729"/>
    </location>
</feature>
<keyword evidence="5" id="KW-0418">Kinase</keyword>
<dbReference type="InterPro" id="IPR011006">
    <property type="entry name" value="CheY-like_superfamily"/>
</dbReference>
<dbReference type="Pfam" id="PF08448">
    <property type="entry name" value="PAS_4"/>
    <property type="match status" value="2"/>
</dbReference>
<evidence type="ECO:0000256" key="2">
    <source>
        <dbReference type="ARBA" id="ARBA00012438"/>
    </source>
</evidence>
<keyword evidence="13" id="KW-1185">Reference proteome</keyword>
<keyword evidence="7" id="KW-0175">Coiled coil</keyword>
<dbReference type="InterPro" id="IPR003661">
    <property type="entry name" value="HisK_dim/P_dom"/>
</dbReference>
<dbReference type="PROSITE" id="PS50109">
    <property type="entry name" value="HIS_KIN"/>
    <property type="match status" value="1"/>
</dbReference>
<dbReference type="Gene3D" id="3.30.565.10">
    <property type="entry name" value="Histidine kinase-like ATPase, C-terminal domain"/>
    <property type="match status" value="1"/>
</dbReference>
<dbReference type="PRINTS" id="PR00344">
    <property type="entry name" value="BCTRLSENSOR"/>
</dbReference>